<dbReference type="FunFam" id="3.40.50.300:FF:000285">
    <property type="entry name" value="Sporulation initiation inhibitor Soj"/>
    <property type="match status" value="1"/>
</dbReference>
<dbReference type="Proteomes" id="UP000322454">
    <property type="component" value="Unassembled WGS sequence"/>
</dbReference>
<dbReference type="CDD" id="cd02042">
    <property type="entry name" value="ParAB_family"/>
    <property type="match status" value="1"/>
</dbReference>
<dbReference type="InterPro" id="IPR025669">
    <property type="entry name" value="AAA_dom"/>
</dbReference>
<proteinExistence type="predicted"/>
<dbReference type="SUPFAM" id="SSF52540">
    <property type="entry name" value="P-loop containing nucleoside triphosphate hydrolases"/>
    <property type="match status" value="1"/>
</dbReference>
<gene>
    <name evidence="2" type="ORF">EVJ48_07850</name>
</gene>
<dbReference type="InterPro" id="IPR027417">
    <property type="entry name" value="P-loop_NTPase"/>
</dbReference>
<protein>
    <submittedName>
        <fullName evidence="2">ParA family protein</fullName>
    </submittedName>
</protein>
<dbReference type="PANTHER" id="PTHR13696:SF69">
    <property type="entry name" value="PLASMID PARTITIONING PROTEIN-RELATED"/>
    <property type="match status" value="1"/>
</dbReference>
<name>A0A520XA38_9DELT</name>
<comment type="caution">
    <text evidence="2">The sequence shown here is derived from an EMBL/GenBank/DDBJ whole genome shotgun (WGS) entry which is preliminary data.</text>
</comment>
<accession>A0A520XA38</accession>
<dbReference type="AlphaFoldDB" id="A0A520XA38"/>
<dbReference type="PANTHER" id="PTHR13696">
    <property type="entry name" value="P-LOOP CONTAINING NUCLEOSIDE TRIPHOSPHATE HYDROLASE"/>
    <property type="match status" value="1"/>
</dbReference>
<dbReference type="InterPro" id="IPR050678">
    <property type="entry name" value="DNA_Partitioning_ATPase"/>
</dbReference>
<feature type="domain" description="AAA" evidence="1">
    <location>
        <begin position="6"/>
        <end position="180"/>
    </location>
</feature>
<dbReference type="Pfam" id="PF13614">
    <property type="entry name" value="AAA_31"/>
    <property type="match status" value="1"/>
</dbReference>
<reference evidence="2 3" key="1">
    <citation type="submission" date="2019-01" db="EMBL/GenBank/DDBJ databases">
        <title>Insights into ecological role of a new deltaproteobacterial order Candidatus Sinidesulfobacterales (Sva0485) by metagenomics and metatranscriptomics.</title>
        <authorList>
            <person name="Tan S."/>
            <person name="Liu J."/>
            <person name="Fang Y."/>
            <person name="Hedlund B."/>
            <person name="Lian Z.-H."/>
            <person name="Huang L.-Y."/>
            <person name="Li J.-T."/>
            <person name="Huang L.-N."/>
            <person name="Li W.-J."/>
            <person name="Jiang H.-C."/>
            <person name="Dong H.-L."/>
            <person name="Shu W.-S."/>
        </authorList>
    </citation>
    <scope>NUCLEOTIDE SEQUENCE [LARGE SCALE GENOMIC DNA]</scope>
    <source>
        <strain evidence="2">AP4</strain>
    </source>
</reference>
<evidence type="ECO:0000313" key="2">
    <source>
        <dbReference type="EMBL" id="RZV38024.1"/>
    </source>
</evidence>
<evidence type="ECO:0000259" key="1">
    <source>
        <dbReference type="Pfam" id="PF13614"/>
    </source>
</evidence>
<dbReference type="Gene3D" id="3.40.50.300">
    <property type="entry name" value="P-loop containing nucleotide triphosphate hydrolases"/>
    <property type="match status" value="1"/>
</dbReference>
<organism evidence="2 3">
    <name type="scientific">Candidatus Acidulodesulfobacterium acidiphilum</name>
    <dbReference type="NCBI Taxonomy" id="2597224"/>
    <lineage>
        <taxon>Bacteria</taxon>
        <taxon>Deltaproteobacteria</taxon>
        <taxon>Candidatus Acidulodesulfobacterales</taxon>
        <taxon>Candidatus Acidulodesulfobacterium</taxon>
    </lineage>
</organism>
<evidence type="ECO:0000313" key="3">
    <source>
        <dbReference type="Proteomes" id="UP000322454"/>
    </source>
</evidence>
<dbReference type="EMBL" id="SHMQ01000025">
    <property type="protein sequence ID" value="RZV38024.1"/>
    <property type="molecule type" value="Genomic_DNA"/>
</dbReference>
<sequence>MKSPYIFATANQKGGVGKTTTTITLGSSLSVFGYRVLLIDLDPQASLTNHLAVEPEKLEYSVANLIMSDSINPADVLINKYRLKNGGCLDLIPSNINLARIEAELSNSKGGGLRLKEKLKFFCDNYDYILIDSSPALSVLLISAVAACDEIIVPVMSDFLSVRGVELLLSTIDKIEKALDYKCSYRLLITMFDKRTNSSLKSLEYFKNKYKNTHFHSIINIDTRFKDASMLRKPLTYIDVHARGAMDYINVAREIIDGFNSSVESGEEGKI</sequence>